<dbReference type="VEuPathDB" id="MicrosporidiaDB:EDEG_02877"/>
<keyword evidence="1" id="KW-1133">Transmembrane helix</keyword>
<dbReference type="Proteomes" id="UP000003163">
    <property type="component" value="Unassembled WGS sequence"/>
</dbReference>
<organism evidence="2 3">
    <name type="scientific">Edhazardia aedis (strain USNM 41457)</name>
    <name type="common">Microsporidian parasite</name>
    <dbReference type="NCBI Taxonomy" id="1003232"/>
    <lineage>
        <taxon>Eukaryota</taxon>
        <taxon>Fungi</taxon>
        <taxon>Fungi incertae sedis</taxon>
        <taxon>Microsporidia</taxon>
        <taxon>Edhazardia</taxon>
    </lineage>
</organism>
<keyword evidence="1" id="KW-0472">Membrane</keyword>
<evidence type="ECO:0000313" key="2">
    <source>
        <dbReference type="EMBL" id="EJW02724.1"/>
    </source>
</evidence>
<reference evidence="2 3" key="1">
    <citation type="submission" date="2011-08" db="EMBL/GenBank/DDBJ databases">
        <authorList>
            <person name="Liu Z.J."/>
            <person name="Shi F.L."/>
            <person name="Lu J.Q."/>
            <person name="Li M."/>
            <person name="Wang Z.L."/>
        </authorList>
    </citation>
    <scope>NUCLEOTIDE SEQUENCE [LARGE SCALE GENOMIC DNA]</scope>
    <source>
        <strain evidence="2 3">USNM 41457</strain>
    </source>
</reference>
<dbReference type="AlphaFoldDB" id="J9D5B5"/>
<protein>
    <submittedName>
        <fullName evidence="2">Uncharacterized protein</fullName>
    </submittedName>
</protein>
<dbReference type="InParanoid" id="J9D5B5"/>
<gene>
    <name evidence="2" type="ORF">EDEG_02877</name>
</gene>
<evidence type="ECO:0000313" key="3">
    <source>
        <dbReference type="Proteomes" id="UP000003163"/>
    </source>
</evidence>
<keyword evidence="3" id="KW-1185">Reference proteome</keyword>
<evidence type="ECO:0000256" key="1">
    <source>
        <dbReference type="SAM" id="Phobius"/>
    </source>
</evidence>
<reference evidence="3" key="2">
    <citation type="submission" date="2015-07" db="EMBL/GenBank/DDBJ databases">
        <title>Contrasting host-pathogen interactions and genome evolution in two generalist and specialist microsporidian pathogens of mosquitoes.</title>
        <authorList>
            <consortium name="The Broad Institute Genomics Platform"/>
            <consortium name="The Broad Institute Genome Sequencing Center for Infectious Disease"/>
            <person name="Cuomo C.A."/>
            <person name="Sanscrainte N.D."/>
            <person name="Goldberg J.M."/>
            <person name="Heiman D."/>
            <person name="Young S."/>
            <person name="Zeng Q."/>
            <person name="Becnel J.J."/>
            <person name="Birren B.W."/>
        </authorList>
    </citation>
    <scope>NUCLEOTIDE SEQUENCE [LARGE SCALE GENOMIC DNA]</scope>
    <source>
        <strain evidence="3">USNM 41457</strain>
    </source>
</reference>
<keyword evidence="1" id="KW-0812">Transmembrane</keyword>
<dbReference type="HOGENOM" id="CLU_1938124_0_0_1"/>
<proteinExistence type="predicted"/>
<dbReference type="EMBL" id="AFBI03000059">
    <property type="protein sequence ID" value="EJW02724.1"/>
    <property type="molecule type" value="Genomic_DNA"/>
</dbReference>
<accession>J9D5B5</accession>
<name>J9D5B5_EDHAE</name>
<feature type="transmembrane region" description="Helical" evidence="1">
    <location>
        <begin position="105"/>
        <end position="126"/>
    </location>
</feature>
<sequence>MDAGNKLHGVNRTIVDLKRNSMAMERYNQTFQLNFMFNLVYFLVNIFIFLSTIIVFFYKPDLIDSLLLPFVLSSALLSYDSWKLFNRISKPDWRPFLQFTTSNNVEFLLKSIATLLMIGFFGRFLYFQYE</sequence>
<feature type="transmembrane region" description="Helical" evidence="1">
    <location>
        <begin position="35"/>
        <end position="58"/>
    </location>
</feature>
<comment type="caution">
    <text evidence="2">The sequence shown here is derived from an EMBL/GenBank/DDBJ whole genome shotgun (WGS) entry which is preliminary data.</text>
</comment>